<evidence type="ECO:0000259" key="8">
    <source>
        <dbReference type="Pfam" id="PF03807"/>
    </source>
</evidence>
<dbReference type="Gene3D" id="1.10.3730.10">
    <property type="entry name" value="ProC C-terminal domain-like"/>
    <property type="match status" value="1"/>
</dbReference>
<dbReference type="InterPro" id="IPR053790">
    <property type="entry name" value="P5CR-like_CS"/>
</dbReference>
<dbReference type="UniPathway" id="UPA00098">
    <property type="reaction ID" value="UER00361"/>
</dbReference>
<evidence type="ECO:0000256" key="1">
    <source>
        <dbReference type="ARBA" id="ARBA00005525"/>
    </source>
</evidence>
<dbReference type="Pfam" id="PF03807">
    <property type="entry name" value="F420_oxidored"/>
    <property type="match status" value="1"/>
</dbReference>
<dbReference type="PANTHER" id="PTHR11645:SF0">
    <property type="entry name" value="PYRROLINE-5-CARBOXYLATE REDUCTASE 3"/>
    <property type="match status" value="1"/>
</dbReference>
<dbReference type="InParanoid" id="A0A1B1YTX3"/>
<evidence type="ECO:0000313" key="11">
    <source>
        <dbReference type="Proteomes" id="UP000092952"/>
    </source>
</evidence>
<keyword evidence="2 4" id="KW-0521">NADP</keyword>
<dbReference type="GO" id="GO:0004735">
    <property type="term" value="F:pyrroline-5-carboxylate reductase activity"/>
    <property type="evidence" value="ECO:0007669"/>
    <property type="project" value="UniProtKB-UniRule"/>
</dbReference>
<sequence length="273" mass="27817">MAGEIVFIGGGNMGRALLGGLIADGTPAERLAAAEPDGDRREALAREFGMLTAARGEDLVGAASVVLLAVKPQVLKSVARGLAAHFASTRPLIVSIVAGVTEADIDAWLGGNFPVVRCMPNTPALVRQGISALHANARASAAQRQQAEHILRAVGSVVWVPDEAQLDAVTALSGSGPAYFFAVMEAMEQAGVALGLSADVARRLTLQTALGSAVLATQSGDAPATLRAQVTSPGGTTQAALEVLQAGGLARLFNEAIGAANRRAGELARQAQD</sequence>
<evidence type="ECO:0000256" key="2">
    <source>
        <dbReference type="ARBA" id="ARBA00022857"/>
    </source>
</evidence>
<dbReference type="InterPro" id="IPR000304">
    <property type="entry name" value="Pyrroline-COOH_reductase"/>
</dbReference>
<dbReference type="SUPFAM" id="SSF48179">
    <property type="entry name" value="6-phosphogluconate dehydrogenase C-terminal domain-like"/>
    <property type="match status" value="1"/>
</dbReference>
<dbReference type="Gene3D" id="3.40.50.720">
    <property type="entry name" value="NAD(P)-binding Rossmann-like Domain"/>
    <property type="match status" value="1"/>
</dbReference>
<reference evidence="11" key="1">
    <citation type="submission" date="2016-03" db="EMBL/GenBank/DDBJ databases">
        <title>Complete genome sequence of Solimmundus cernigliae, representing a novel lineage of polycyclic aromatic hydrocarbon degraders within the Gammaproteobacteria.</title>
        <authorList>
            <person name="Singleton D.R."/>
            <person name="Dickey A.N."/>
            <person name="Scholl E.H."/>
            <person name="Wright F.A."/>
            <person name="Aitken M.D."/>
        </authorList>
    </citation>
    <scope>NUCLEOTIDE SEQUENCE [LARGE SCALE GENOMIC DNA]</scope>
    <source>
        <strain evidence="11">TR3.2</strain>
    </source>
</reference>
<dbReference type="InterPro" id="IPR008927">
    <property type="entry name" value="6-PGluconate_DH-like_C_sf"/>
</dbReference>
<dbReference type="HAMAP" id="MF_01925">
    <property type="entry name" value="P5C_reductase"/>
    <property type="match status" value="1"/>
</dbReference>
<evidence type="ECO:0000256" key="7">
    <source>
        <dbReference type="RuleBase" id="RU003903"/>
    </source>
</evidence>
<dbReference type="EC" id="1.5.1.2" evidence="4 5"/>
<comment type="catalytic activity">
    <reaction evidence="4 7">
        <text>L-proline + NADP(+) = (S)-1-pyrroline-5-carboxylate + NADPH + 2 H(+)</text>
        <dbReference type="Rhea" id="RHEA:14109"/>
        <dbReference type="ChEBI" id="CHEBI:15378"/>
        <dbReference type="ChEBI" id="CHEBI:17388"/>
        <dbReference type="ChEBI" id="CHEBI:57783"/>
        <dbReference type="ChEBI" id="CHEBI:58349"/>
        <dbReference type="ChEBI" id="CHEBI:60039"/>
        <dbReference type="EC" id="1.5.1.2"/>
    </reaction>
</comment>
<dbReference type="KEGG" id="gbi:PG2T_08335"/>
<evidence type="ECO:0000256" key="5">
    <source>
        <dbReference type="NCBIfam" id="TIGR00112"/>
    </source>
</evidence>
<dbReference type="InterPro" id="IPR036291">
    <property type="entry name" value="NAD(P)-bd_dom_sf"/>
</dbReference>
<dbReference type="RefSeq" id="WP_068804144.1">
    <property type="nucleotide sequence ID" value="NZ_CP014671.1"/>
</dbReference>
<evidence type="ECO:0000256" key="4">
    <source>
        <dbReference type="HAMAP-Rule" id="MF_01925"/>
    </source>
</evidence>
<dbReference type="InterPro" id="IPR029036">
    <property type="entry name" value="P5CR_dimer"/>
</dbReference>
<dbReference type="OrthoDB" id="9805754at2"/>
<comment type="similarity">
    <text evidence="1 4 7">Belongs to the pyrroline-5-carboxylate reductase family.</text>
</comment>
<gene>
    <name evidence="4" type="primary">proC</name>
    <name evidence="10" type="ORF">PG2T_08335</name>
</gene>
<proteinExistence type="inferred from homology"/>
<dbReference type="Pfam" id="PF14748">
    <property type="entry name" value="P5CR_dimer"/>
    <property type="match status" value="1"/>
</dbReference>
<feature type="binding site" evidence="6">
    <location>
        <begin position="8"/>
        <end position="13"/>
    </location>
    <ligand>
        <name>NADP(+)</name>
        <dbReference type="ChEBI" id="CHEBI:58349"/>
    </ligand>
</feature>
<keyword evidence="4" id="KW-0963">Cytoplasm</keyword>
<dbReference type="PANTHER" id="PTHR11645">
    <property type="entry name" value="PYRROLINE-5-CARBOXYLATE REDUCTASE"/>
    <property type="match status" value="1"/>
</dbReference>
<dbReference type="AlphaFoldDB" id="A0A1B1YTX3"/>
<keyword evidence="4 7" id="KW-0641">Proline biosynthesis</keyword>
<evidence type="ECO:0000259" key="9">
    <source>
        <dbReference type="Pfam" id="PF14748"/>
    </source>
</evidence>
<feature type="domain" description="Pyrroline-5-carboxylate reductase catalytic N-terminal" evidence="8">
    <location>
        <begin position="5"/>
        <end position="99"/>
    </location>
</feature>
<keyword evidence="3 4" id="KW-0560">Oxidoreductase</keyword>
<evidence type="ECO:0000256" key="6">
    <source>
        <dbReference type="PIRSR" id="PIRSR000193-1"/>
    </source>
</evidence>
<protein>
    <recommendedName>
        <fullName evidence="4 5">Pyrroline-5-carboxylate reductase</fullName>
        <shortName evidence="4">P5C reductase</shortName>
        <shortName evidence="4">P5CR</shortName>
        <ecNumber evidence="4 5">1.5.1.2</ecNumber>
    </recommendedName>
    <alternativeName>
        <fullName evidence="4">PCA reductase</fullName>
    </alternativeName>
</protein>
<comment type="subcellular location">
    <subcellularLocation>
        <location evidence="4">Cytoplasm</location>
    </subcellularLocation>
</comment>
<keyword evidence="11" id="KW-1185">Reference proteome</keyword>
<dbReference type="GO" id="GO:0055129">
    <property type="term" value="P:L-proline biosynthetic process"/>
    <property type="evidence" value="ECO:0007669"/>
    <property type="project" value="UniProtKB-UniRule"/>
</dbReference>
<dbReference type="PROSITE" id="PS00521">
    <property type="entry name" value="P5CR"/>
    <property type="match status" value="1"/>
</dbReference>
<dbReference type="InterPro" id="IPR028939">
    <property type="entry name" value="P5C_Rdtase_cat_N"/>
</dbReference>
<evidence type="ECO:0000313" key="10">
    <source>
        <dbReference type="EMBL" id="ANX04182.1"/>
    </source>
</evidence>
<dbReference type="STRING" id="1810504.PG2T_08335"/>
<keyword evidence="4 7" id="KW-0028">Amino-acid biosynthesis</keyword>
<dbReference type="PIRSF" id="PIRSF000193">
    <property type="entry name" value="Pyrrol-5-carb_rd"/>
    <property type="match status" value="1"/>
</dbReference>
<comment type="function">
    <text evidence="4">Catalyzes the reduction of 1-pyrroline-5-carboxylate (PCA) to L-proline.</text>
</comment>
<comment type="catalytic activity">
    <reaction evidence="4">
        <text>L-proline + NAD(+) = (S)-1-pyrroline-5-carboxylate + NADH + 2 H(+)</text>
        <dbReference type="Rhea" id="RHEA:14105"/>
        <dbReference type="ChEBI" id="CHEBI:15378"/>
        <dbReference type="ChEBI" id="CHEBI:17388"/>
        <dbReference type="ChEBI" id="CHEBI:57540"/>
        <dbReference type="ChEBI" id="CHEBI:57945"/>
        <dbReference type="ChEBI" id="CHEBI:60039"/>
        <dbReference type="EC" id="1.5.1.2"/>
    </reaction>
</comment>
<organism evidence="10 11">
    <name type="scientific">Immundisolibacter cernigliae</name>
    <dbReference type="NCBI Taxonomy" id="1810504"/>
    <lineage>
        <taxon>Bacteria</taxon>
        <taxon>Pseudomonadati</taxon>
        <taxon>Pseudomonadota</taxon>
        <taxon>Gammaproteobacteria</taxon>
        <taxon>Immundisolibacterales</taxon>
        <taxon>Immundisolibacteraceae</taxon>
        <taxon>Immundisolibacter</taxon>
    </lineage>
</organism>
<accession>A0A1B1YTX3</accession>
<dbReference type="EMBL" id="CP014671">
    <property type="protein sequence ID" value="ANX04182.1"/>
    <property type="molecule type" value="Genomic_DNA"/>
</dbReference>
<dbReference type="SUPFAM" id="SSF51735">
    <property type="entry name" value="NAD(P)-binding Rossmann-fold domains"/>
    <property type="match status" value="1"/>
</dbReference>
<dbReference type="GO" id="GO:0005737">
    <property type="term" value="C:cytoplasm"/>
    <property type="evidence" value="ECO:0007669"/>
    <property type="project" value="UniProtKB-SubCell"/>
</dbReference>
<dbReference type="Proteomes" id="UP000092952">
    <property type="component" value="Chromosome"/>
</dbReference>
<dbReference type="NCBIfam" id="TIGR00112">
    <property type="entry name" value="proC"/>
    <property type="match status" value="1"/>
</dbReference>
<dbReference type="FunCoup" id="A0A1B1YTX3">
    <property type="interactions" value="477"/>
</dbReference>
<feature type="binding site" evidence="6">
    <location>
        <begin position="69"/>
        <end position="72"/>
    </location>
    <ligand>
        <name>NADP(+)</name>
        <dbReference type="ChEBI" id="CHEBI:58349"/>
    </ligand>
</feature>
<evidence type="ECO:0000256" key="3">
    <source>
        <dbReference type="ARBA" id="ARBA00023002"/>
    </source>
</evidence>
<feature type="domain" description="Pyrroline-5-carboxylate reductase dimerisation" evidence="9">
    <location>
        <begin position="163"/>
        <end position="267"/>
    </location>
</feature>
<dbReference type="FunFam" id="1.10.3730.10:FF:000001">
    <property type="entry name" value="Pyrroline-5-carboxylate reductase"/>
    <property type="match status" value="1"/>
</dbReference>
<comment type="pathway">
    <text evidence="4 7">Amino-acid biosynthesis; L-proline biosynthesis; L-proline from L-glutamate 5-semialdehyde: step 1/1.</text>
</comment>
<name>A0A1B1YTX3_9GAMM</name>